<dbReference type="RefSeq" id="WP_283753524.1">
    <property type="nucleotide sequence ID" value="NZ_JAQOSP010000066.1"/>
</dbReference>
<reference evidence="7 8" key="1">
    <citation type="submission" date="2023-01" db="EMBL/GenBank/DDBJ databases">
        <title>Novel diversity within Roseofilum (Cyanobacteria; Desertifilaceae) from marine benthic mats with descriptions of four novel species.</title>
        <authorList>
            <person name="Wang Y."/>
            <person name="Berthold D.E."/>
            <person name="Hu J."/>
            <person name="Lefler F.W."/>
            <person name="Laughinghouse H.D. IV."/>
        </authorList>
    </citation>
    <scope>NUCLEOTIDE SEQUENCE [LARGE SCALE GENOMIC DNA]</scope>
    <source>
        <strain evidence="7 8">BLCC-M154</strain>
    </source>
</reference>
<dbReference type="PANTHER" id="PTHR34139:SF1">
    <property type="entry name" value="RNASE MJ1380-RELATED"/>
    <property type="match status" value="1"/>
</dbReference>
<evidence type="ECO:0000256" key="4">
    <source>
        <dbReference type="ARBA" id="ARBA00022741"/>
    </source>
</evidence>
<dbReference type="PANTHER" id="PTHR34139">
    <property type="entry name" value="UPF0331 PROTEIN MJ0127"/>
    <property type="match status" value="1"/>
</dbReference>
<dbReference type="InterPro" id="IPR037038">
    <property type="entry name" value="HepT-like_sf"/>
</dbReference>
<keyword evidence="5" id="KW-0378">Hydrolase</keyword>
<evidence type="ECO:0000256" key="6">
    <source>
        <dbReference type="ARBA" id="ARBA00024207"/>
    </source>
</evidence>
<keyword evidence="1" id="KW-0597">Phosphoprotein</keyword>
<dbReference type="InterPro" id="IPR008201">
    <property type="entry name" value="HepT-like"/>
</dbReference>
<accession>A0ABT7AS89</accession>
<evidence type="ECO:0000256" key="3">
    <source>
        <dbReference type="ARBA" id="ARBA00022722"/>
    </source>
</evidence>
<keyword evidence="8" id="KW-1185">Reference proteome</keyword>
<name>A0ABT7AS89_9CYAN</name>
<keyword evidence="4" id="KW-0547">Nucleotide-binding</keyword>
<gene>
    <name evidence="7" type="ORF">PMG71_10050</name>
</gene>
<proteinExistence type="inferred from homology"/>
<evidence type="ECO:0000256" key="5">
    <source>
        <dbReference type="ARBA" id="ARBA00022801"/>
    </source>
</evidence>
<sequence length="116" mass="13405">MSRNLSLYLADILSSIDKIESYTGSMTYDELLEDGRTLDAVIHNFYIIGEATKQIPETIRIKYPQVEWKKIAGLRDIIAHAYFSINTQIIWSIIQTKLEPLKRCVQAILNDEETEQ</sequence>
<evidence type="ECO:0000313" key="7">
    <source>
        <dbReference type="EMBL" id="MDJ1169768.1"/>
    </source>
</evidence>
<dbReference type="Proteomes" id="UP001235303">
    <property type="component" value="Unassembled WGS sequence"/>
</dbReference>
<evidence type="ECO:0000313" key="8">
    <source>
        <dbReference type="Proteomes" id="UP001235303"/>
    </source>
</evidence>
<dbReference type="InterPro" id="IPR051813">
    <property type="entry name" value="HepT_RNase_toxin"/>
</dbReference>
<comment type="caution">
    <text evidence="7">The sequence shown here is derived from an EMBL/GenBank/DDBJ whole genome shotgun (WGS) entry which is preliminary data.</text>
</comment>
<evidence type="ECO:0000256" key="1">
    <source>
        <dbReference type="ARBA" id="ARBA00022553"/>
    </source>
</evidence>
<keyword evidence="2" id="KW-1277">Toxin-antitoxin system</keyword>
<dbReference type="Gene3D" id="1.20.120.580">
    <property type="entry name" value="bsu32300-like"/>
    <property type="match status" value="1"/>
</dbReference>
<dbReference type="EMBL" id="JAQOSP010000066">
    <property type="protein sequence ID" value="MDJ1169768.1"/>
    <property type="molecule type" value="Genomic_DNA"/>
</dbReference>
<dbReference type="Pfam" id="PF01934">
    <property type="entry name" value="HepT-like"/>
    <property type="match status" value="1"/>
</dbReference>
<evidence type="ECO:0000256" key="2">
    <source>
        <dbReference type="ARBA" id="ARBA00022649"/>
    </source>
</evidence>
<organism evidence="7 8">
    <name type="scientific">Roseofilum acuticapitatum BLCC-M154</name>
    <dbReference type="NCBI Taxonomy" id="3022444"/>
    <lineage>
        <taxon>Bacteria</taxon>
        <taxon>Bacillati</taxon>
        <taxon>Cyanobacteriota</taxon>
        <taxon>Cyanophyceae</taxon>
        <taxon>Desertifilales</taxon>
        <taxon>Desertifilaceae</taxon>
        <taxon>Roseofilum</taxon>
        <taxon>Roseofilum acuticapitatum</taxon>
    </lineage>
</organism>
<comment type="similarity">
    <text evidence="6">Belongs to the HepT RNase toxin family.</text>
</comment>
<protein>
    <submittedName>
        <fullName evidence="7">DUF86 domain-containing protein</fullName>
    </submittedName>
</protein>
<keyword evidence="3" id="KW-0540">Nuclease</keyword>